<name>A0A9X5HBY7_9ACTN</name>
<organism evidence="1 2">
    <name type="scientific">Actinospica acidiphila</name>
    <dbReference type="NCBI Taxonomy" id="304899"/>
    <lineage>
        <taxon>Bacteria</taxon>
        <taxon>Bacillati</taxon>
        <taxon>Actinomycetota</taxon>
        <taxon>Actinomycetes</taxon>
        <taxon>Catenulisporales</taxon>
        <taxon>Actinospicaceae</taxon>
        <taxon>Actinospica</taxon>
    </lineage>
</organism>
<protein>
    <submittedName>
        <fullName evidence="1">Adenylosuccinate lyase</fullName>
    </submittedName>
</protein>
<proteinExistence type="predicted"/>
<dbReference type="EMBL" id="JAAGNA010000634">
    <property type="protein sequence ID" value="NEC50432.1"/>
    <property type="molecule type" value="Genomic_DNA"/>
</dbReference>
<feature type="non-terminal residue" evidence="1">
    <location>
        <position position="1"/>
    </location>
</feature>
<dbReference type="Proteomes" id="UP000471745">
    <property type="component" value="Unassembled WGS sequence"/>
</dbReference>
<comment type="caution">
    <text evidence="1">The sequence shown here is derived from an EMBL/GenBank/DDBJ whole genome shotgun (WGS) entry which is preliminary data.</text>
</comment>
<keyword evidence="1" id="KW-0456">Lyase</keyword>
<keyword evidence="2" id="KW-1185">Reference proteome</keyword>
<accession>A0A9X5HBY7</accession>
<dbReference type="GO" id="GO:0016829">
    <property type="term" value="F:lyase activity"/>
    <property type="evidence" value="ECO:0007669"/>
    <property type="project" value="UniProtKB-KW"/>
</dbReference>
<evidence type="ECO:0000313" key="2">
    <source>
        <dbReference type="Proteomes" id="UP000471745"/>
    </source>
</evidence>
<evidence type="ECO:0000313" key="1">
    <source>
        <dbReference type="EMBL" id="NEC50432.1"/>
    </source>
</evidence>
<reference evidence="1 2" key="1">
    <citation type="submission" date="2020-01" db="EMBL/GenBank/DDBJ databases">
        <title>Insect and environment-associated Actinomycetes.</title>
        <authorList>
            <person name="Currrie C."/>
            <person name="Chevrette M."/>
            <person name="Carlson C."/>
            <person name="Stubbendieck R."/>
            <person name="Wendt-Pienkowski E."/>
        </authorList>
    </citation>
    <scope>NUCLEOTIDE SEQUENCE [LARGE SCALE GENOMIC DNA]</scope>
    <source>
        <strain evidence="1 2">SID8189</strain>
    </source>
</reference>
<dbReference type="AlphaFoldDB" id="A0A9X5HBY7"/>
<gene>
    <name evidence="1" type="ORF">G3I18_17925</name>
</gene>
<sequence length="47" mass="4911">LGELADPRAQSVLHEALAHPALAEAAVHALARIPHQGSARGRIPGQR</sequence>